<accession>A0A9P0KL57</accession>
<gene>
    <name evidence="2" type="ORF">ACAOBT_LOCUS12055</name>
</gene>
<keyword evidence="3" id="KW-1185">Reference proteome</keyword>
<dbReference type="GO" id="GO:0005096">
    <property type="term" value="F:GTPase activator activity"/>
    <property type="evidence" value="ECO:0007669"/>
    <property type="project" value="InterPro"/>
</dbReference>
<comment type="caution">
    <text evidence="2">The sequence shown here is derived from an EMBL/GenBank/DDBJ whole genome shotgun (WGS) entry which is preliminary data.</text>
</comment>
<dbReference type="Pfam" id="PF11704">
    <property type="entry name" value="Folliculin"/>
    <property type="match status" value="1"/>
</dbReference>
<dbReference type="InterPro" id="IPR037520">
    <property type="entry name" value="Folliculin/SMCR8_longin"/>
</dbReference>
<dbReference type="InterPro" id="IPR044886">
    <property type="entry name" value="FLCN_DENN_C_sf"/>
</dbReference>
<protein>
    <recommendedName>
        <fullName evidence="1">UDENN FLCN/SMCR8-type domain-containing protein</fullName>
    </recommendedName>
</protein>
<dbReference type="Gene3D" id="1.10.10.1730">
    <property type="entry name" value="Folliculin"/>
    <property type="match status" value="1"/>
</dbReference>
<dbReference type="InterPro" id="IPR021713">
    <property type="entry name" value="Folliculin"/>
</dbReference>
<dbReference type="GO" id="GO:0005829">
    <property type="term" value="C:cytosol"/>
    <property type="evidence" value="ECO:0007669"/>
    <property type="project" value="TreeGrafter"/>
</dbReference>
<evidence type="ECO:0000259" key="1">
    <source>
        <dbReference type="PROSITE" id="PS51834"/>
    </source>
</evidence>
<proteinExistence type="predicted"/>
<dbReference type="AlphaFoldDB" id="A0A9P0KL57"/>
<sequence>MEVTIALGHFCDTHGPCVVFCTDRVKEISEDLHLNESVCNACQSIQLDTVYACQDEDWYYISTRTALDESRAVVLKDAVLRSLSIEVVQEESVPVGTMYFGDNKRGHIISHVFDVKDSFARGFKRKYCIVVLSQDQISLLQHYDFIKENLKKISSSIQQKASKVNTAEQSVHSQREVRQKEGYKTNQRSLALLTGEPNIFAHLHMWFVFLLRSEIYRSIPHEVPDCPVDVSAAKELRELYKSIPKDVFRTLVHCTVTGIKTEYYDARTERIFNQLLPVNFRPPSTESCICSCSKENKVHFVGCLPQKLPTLVCQIEQAISNDTIPEPALTHHLSSLIIKWLNIACVVNWAPKITKELLDSLEIRKCDMPVVTYWASQSNCVESCQIDWFEKV</sequence>
<dbReference type="InterPro" id="IPR037521">
    <property type="entry name" value="FLCN/SMCR8_DENN"/>
</dbReference>
<dbReference type="PANTHER" id="PTHR31441">
    <property type="entry name" value="FOLLICULIN FAMILY MEMBER"/>
    <property type="match status" value="1"/>
</dbReference>
<dbReference type="PROSITE" id="PS51834">
    <property type="entry name" value="DENN_FLCN_SMCR8"/>
    <property type="match status" value="1"/>
</dbReference>
<dbReference type="EMBL" id="CAKOFQ010006846">
    <property type="protein sequence ID" value="CAH1976252.1"/>
    <property type="molecule type" value="Genomic_DNA"/>
</dbReference>
<evidence type="ECO:0000313" key="2">
    <source>
        <dbReference type="EMBL" id="CAH1976252.1"/>
    </source>
</evidence>
<dbReference type="GO" id="GO:1904263">
    <property type="term" value="P:positive regulation of TORC1 signaling"/>
    <property type="evidence" value="ECO:0007669"/>
    <property type="project" value="TreeGrafter"/>
</dbReference>
<dbReference type="Proteomes" id="UP001152888">
    <property type="component" value="Unassembled WGS sequence"/>
</dbReference>
<reference evidence="2" key="1">
    <citation type="submission" date="2022-03" db="EMBL/GenBank/DDBJ databases">
        <authorList>
            <person name="Sayadi A."/>
        </authorList>
    </citation>
    <scope>NUCLEOTIDE SEQUENCE</scope>
</reference>
<organism evidence="2 3">
    <name type="scientific">Acanthoscelides obtectus</name>
    <name type="common">Bean weevil</name>
    <name type="synonym">Bruchus obtectus</name>
    <dbReference type="NCBI Taxonomy" id="200917"/>
    <lineage>
        <taxon>Eukaryota</taxon>
        <taxon>Metazoa</taxon>
        <taxon>Ecdysozoa</taxon>
        <taxon>Arthropoda</taxon>
        <taxon>Hexapoda</taxon>
        <taxon>Insecta</taxon>
        <taxon>Pterygota</taxon>
        <taxon>Neoptera</taxon>
        <taxon>Endopterygota</taxon>
        <taxon>Coleoptera</taxon>
        <taxon>Polyphaga</taxon>
        <taxon>Cucujiformia</taxon>
        <taxon>Chrysomeloidea</taxon>
        <taxon>Chrysomelidae</taxon>
        <taxon>Bruchinae</taxon>
        <taxon>Bruchini</taxon>
        <taxon>Acanthoscelides</taxon>
    </lineage>
</organism>
<dbReference type="PANTHER" id="PTHR31441:SF2">
    <property type="entry name" value="FOLLICULIN"/>
    <property type="match status" value="1"/>
</dbReference>
<feature type="domain" description="UDENN FLCN/SMCR8-type" evidence="1">
    <location>
        <begin position="36"/>
        <end position="392"/>
    </location>
</feature>
<name>A0A9P0KL57_ACAOB</name>
<evidence type="ECO:0000313" key="3">
    <source>
        <dbReference type="Proteomes" id="UP001152888"/>
    </source>
</evidence>
<dbReference type="OrthoDB" id="5599713at2759"/>